<gene>
    <name evidence="5" type="ORF">FYJ64_11090</name>
</gene>
<dbReference type="InterPro" id="IPR042229">
    <property type="entry name" value="Listeria/Bacterioides_rpt_sf"/>
</dbReference>
<dbReference type="EMBL" id="VUMZ01000020">
    <property type="protein sequence ID" value="MST52836.1"/>
    <property type="molecule type" value="Genomic_DNA"/>
</dbReference>
<reference evidence="5 6" key="1">
    <citation type="submission" date="2019-08" db="EMBL/GenBank/DDBJ databases">
        <title>In-depth cultivation of the pig gut microbiome towards novel bacterial diversity and tailored functional studies.</title>
        <authorList>
            <person name="Wylensek D."/>
            <person name="Hitch T.C.A."/>
            <person name="Clavel T."/>
        </authorList>
    </citation>
    <scope>NUCLEOTIDE SEQUENCE [LARGE SCALE GENOMIC DNA]</scope>
    <source>
        <strain evidence="5 6">WCA-MUC-591-APC-3H</strain>
    </source>
</reference>
<feature type="chain" id="PRO_5026981688" evidence="3">
    <location>
        <begin position="38"/>
        <end position="1069"/>
    </location>
</feature>
<evidence type="ECO:0000256" key="3">
    <source>
        <dbReference type="SAM" id="SignalP"/>
    </source>
</evidence>
<evidence type="ECO:0000313" key="5">
    <source>
        <dbReference type="EMBL" id="MST52836.1"/>
    </source>
</evidence>
<evidence type="ECO:0000313" key="6">
    <source>
        <dbReference type="Proteomes" id="UP000474676"/>
    </source>
</evidence>
<feature type="domain" description="SHIRT" evidence="4">
    <location>
        <begin position="465"/>
        <end position="532"/>
    </location>
</feature>
<feature type="domain" description="SHIRT" evidence="4">
    <location>
        <begin position="642"/>
        <end position="708"/>
    </location>
</feature>
<proteinExistence type="predicted"/>
<dbReference type="GO" id="GO:0030313">
    <property type="term" value="C:cell envelope"/>
    <property type="evidence" value="ECO:0007669"/>
    <property type="project" value="UniProtKB-SubCell"/>
</dbReference>
<feature type="non-terminal residue" evidence="5">
    <location>
        <position position="1069"/>
    </location>
</feature>
<dbReference type="InterPro" id="IPR041030">
    <property type="entry name" value="SHIRT"/>
</dbReference>
<feature type="compositionally biased region" description="Low complexity" evidence="2">
    <location>
        <begin position="76"/>
        <end position="101"/>
    </location>
</feature>
<dbReference type="Pfam" id="PF09479">
    <property type="entry name" value="Flg_new"/>
    <property type="match status" value="4"/>
</dbReference>
<dbReference type="GeneID" id="303115866"/>
<protein>
    <submittedName>
        <fullName evidence="5">InlB B-repeat-containing protein</fullName>
    </submittedName>
</protein>
<evidence type="ECO:0000256" key="1">
    <source>
        <dbReference type="ARBA" id="ARBA00004196"/>
    </source>
</evidence>
<evidence type="ECO:0000256" key="2">
    <source>
        <dbReference type="SAM" id="MobiDB-lite"/>
    </source>
</evidence>
<dbReference type="InterPro" id="IPR013378">
    <property type="entry name" value="InlB-like_B-rpt"/>
</dbReference>
<keyword evidence="6" id="KW-1185">Reference proteome</keyword>
<feature type="compositionally biased region" description="Low complexity" evidence="2">
    <location>
        <begin position="37"/>
        <end position="65"/>
    </location>
</feature>
<dbReference type="Pfam" id="PF18655">
    <property type="entry name" value="SHIRT"/>
    <property type="match status" value="4"/>
</dbReference>
<dbReference type="AlphaFoldDB" id="A0A6L5Y875"/>
<feature type="region of interest" description="Disordered" evidence="2">
    <location>
        <begin position="37"/>
        <end position="101"/>
    </location>
</feature>
<comment type="subcellular location">
    <subcellularLocation>
        <location evidence="1">Cell envelope</location>
    </subcellularLocation>
</comment>
<sequence length="1069" mass="114584">MFDMKQNLRKKRWSRHLFWVLSLSLIISMIPAAPAMAADTSTSGGATAAATQSDGSGTSDSSDSSAVPSDTEKDSTSASSASSASDTNKTPAAAPRRAPAAARVTVTYNANEGGKFTSGYKNTVSATAGSTITLPTAKDVSLSGARLAGWSTGRWDKTPAYEPGAAYTVPSSDVKLYAIWQKTFTLAPNLNHMSGYYMVVDPAGTVQSEGKLEGPTQVTVTVSANAREYFVNVFVKPDANYLITRLDTADMNNFIYPLRANYLGRPGSYLKEEDVKRMQDEGYVATFGWGSGFNKDGDKLYANSQAFQPVPEAKITPDKTRNLNEGDVITMTVTLRAGDILNQYSAALSGTPVVHIGTGSGDSVVDLSLSNVTSSGNDTYTGTVQYTLTADDIARDKLSAQVEATFNYSYKFPYKGANGTAATLDTTATIDSQSETVTIDGYSTPHKVSYSYTYIGGVTPPDTIPTCPADSATYSKGNKVNIAESPAKGITVRDDANGGEWKFLGWFLYDKETSGTVTMGDDNLTLEGRWQFVADPDSLTYDANTNGEAYEGETEPSKGFVGNLVVVAKNAFNRIGYRFLHWNTQADGKGTRYLADVDRYKLTPGTDILYAQWEKARHVTYALFYKGADGIDTSAYPAAITAVPQDAKDYYTNDSVTVSTDPAQRTVDDPDNHGTWTFEGWMNGTLAAGEKLTIGTDNIQLTGTWTFTPYDKLTYDGNGADSGSVATAEAASGTDVTVVENGFTRSGYRFIGWNTKAGGNGGEYKPGDSYTLKDGTDDVLYAQWEKALSVSYKLTYSGADKLDADKYPAAVKKAPEDTKEYYKGDTVTVSTDPADRTIDDPNNHGTWTFGGWQTGGKDAGKTVTVDAKDITLTGTWTFTPYDKLTYDGNGADSGSVATAEAASGTDVTVVENGFTRSGYRFIGWNTKAGGNGGEYKPGDSYTLKDGTDDVLYAQWEKALSVSYKLTYSGADKLDADKYPAAVKKAPEDTKEYYKGDTVTVSTDPADRTIDDPNNHGTWTFGGWQTGGKDAGKTVTVDAEDITLTGTWTFTPYDKLTYDGNGADSGKVAG</sequence>
<accession>A0A6L5Y875</accession>
<feature type="domain" description="SHIRT" evidence="4">
    <location>
        <begin position="977"/>
        <end position="1050"/>
    </location>
</feature>
<dbReference type="Gene3D" id="2.60.40.4270">
    <property type="entry name" value="Listeria-Bacteroides repeat domain"/>
    <property type="match status" value="4"/>
</dbReference>
<feature type="domain" description="SHIRT" evidence="4">
    <location>
        <begin position="806"/>
        <end position="879"/>
    </location>
</feature>
<comment type="caution">
    <text evidence="5">The sequence shown here is derived from an EMBL/GenBank/DDBJ whole genome shotgun (WGS) entry which is preliminary data.</text>
</comment>
<dbReference type="Proteomes" id="UP000474676">
    <property type="component" value="Unassembled WGS sequence"/>
</dbReference>
<name>A0A6L5Y875_9FIRM</name>
<feature type="signal peptide" evidence="3">
    <location>
        <begin position="1"/>
        <end position="37"/>
    </location>
</feature>
<dbReference type="RefSeq" id="WP_154575208.1">
    <property type="nucleotide sequence ID" value="NZ_VUMZ01000020.1"/>
</dbReference>
<evidence type="ECO:0000259" key="4">
    <source>
        <dbReference type="Pfam" id="PF18655"/>
    </source>
</evidence>
<keyword evidence="3" id="KW-0732">Signal</keyword>
<organism evidence="5 6">
    <name type="scientific">Hornefia butyriciproducens</name>
    <dbReference type="NCBI Taxonomy" id="2652293"/>
    <lineage>
        <taxon>Bacteria</taxon>
        <taxon>Bacillati</taxon>
        <taxon>Bacillota</taxon>
        <taxon>Clostridia</taxon>
        <taxon>Peptostreptococcales</taxon>
        <taxon>Anaerovoracaceae</taxon>
        <taxon>Hornefia</taxon>
    </lineage>
</organism>